<keyword evidence="2" id="KW-1185">Reference proteome</keyword>
<reference evidence="1" key="1">
    <citation type="submission" date="2019-08" db="EMBL/GenBank/DDBJ databases">
        <title>Genome sequence of Clostridiales bacterium MT110.</title>
        <authorList>
            <person name="Cao J."/>
        </authorList>
    </citation>
    <scope>NUCLEOTIDE SEQUENCE</scope>
    <source>
        <strain evidence="1">MT110</strain>
    </source>
</reference>
<evidence type="ECO:0000313" key="2">
    <source>
        <dbReference type="Proteomes" id="UP000594014"/>
    </source>
</evidence>
<evidence type="ECO:0000313" key="1">
    <source>
        <dbReference type="EMBL" id="QOX63655.1"/>
    </source>
</evidence>
<sequence>MIKNSTFVESNAEALIKILDQQKYPFEANDYLIFITRDRDRVSFFDIVIRAFHLGVILGKRSERRKKTG</sequence>
<gene>
    <name evidence="1" type="ORF">FRZ06_09980</name>
</gene>
<name>A0ACD1AB22_9FIRM</name>
<protein>
    <submittedName>
        <fullName evidence="1">Uncharacterized protein</fullName>
    </submittedName>
</protein>
<accession>A0ACD1AB22</accession>
<organism evidence="1 2">
    <name type="scientific">Anoxybacterium hadale</name>
    <dbReference type="NCBI Taxonomy" id="3408580"/>
    <lineage>
        <taxon>Bacteria</taxon>
        <taxon>Bacillati</taxon>
        <taxon>Bacillota</taxon>
        <taxon>Clostridia</taxon>
        <taxon>Peptostreptococcales</taxon>
        <taxon>Anaerovoracaceae</taxon>
        <taxon>Anoxybacterium</taxon>
    </lineage>
</organism>
<proteinExistence type="predicted"/>
<dbReference type="EMBL" id="CP042469">
    <property type="protein sequence ID" value="QOX63655.1"/>
    <property type="molecule type" value="Genomic_DNA"/>
</dbReference>
<dbReference type="Proteomes" id="UP000594014">
    <property type="component" value="Chromosome"/>
</dbReference>